<dbReference type="EMBL" id="OZ037948">
    <property type="protein sequence ID" value="CAL1708348.1"/>
    <property type="molecule type" value="Genomic_DNA"/>
</dbReference>
<protein>
    <submittedName>
        <fullName evidence="2">Uncharacterized protein</fullName>
    </submittedName>
</protein>
<evidence type="ECO:0000256" key="1">
    <source>
        <dbReference type="SAM" id="SignalP"/>
    </source>
</evidence>
<reference evidence="3" key="1">
    <citation type="submission" date="2024-04" db="EMBL/GenBank/DDBJ databases">
        <authorList>
            <person name="Shaw F."/>
            <person name="Minotto A."/>
        </authorList>
    </citation>
    <scope>NUCLEOTIDE SEQUENCE [LARGE SCALE GENOMIC DNA]</scope>
</reference>
<gene>
    <name evidence="2" type="ORF">GFSPODELE1_LOCUS6815</name>
</gene>
<keyword evidence="1" id="KW-0732">Signal</keyword>
<feature type="chain" id="PRO_5045076685" evidence="1">
    <location>
        <begin position="17"/>
        <end position="332"/>
    </location>
</feature>
<evidence type="ECO:0000313" key="2">
    <source>
        <dbReference type="EMBL" id="CAL1708348.1"/>
    </source>
</evidence>
<keyword evidence="3" id="KW-1185">Reference proteome</keyword>
<proteinExistence type="predicted"/>
<feature type="signal peptide" evidence="1">
    <location>
        <begin position="1"/>
        <end position="16"/>
    </location>
</feature>
<name>A0ABP1DKH9_9APHY</name>
<evidence type="ECO:0000313" key="3">
    <source>
        <dbReference type="Proteomes" id="UP001497453"/>
    </source>
</evidence>
<sequence length="332" mass="36889">MRCSLVALFDFALSHLAVLPWWSRLEFSDGGVNGRGDGTRSTFAAAVPRQQRSPSSLYRRPFDITTNPNILICSALPIDTCPFTPHMPSAFPLVPYASNALDRCCDTSQIPGSSVLNSISVNLPCRGSMYPLLLYVSLPAHFYVTLHLLTPSFAHRHSPTHLYLRCTHEHPRSSISKPPTPLVLSQNMHFCHRSHLAHAQRRRSVFSYPPAPLDVRPACTLYPPPASYSSNMPVRTLQPAIPPFGAIPGADTLFLSPYTPNPRCYTTAWLPMPSFSCCTHQLPSSLHRHHCFSYPSMPITSPSDQECPSYLYPHPTPSHVDSGIFARCPFLI</sequence>
<organism evidence="2 3">
    <name type="scientific">Somion occarium</name>
    <dbReference type="NCBI Taxonomy" id="3059160"/>
    <lineage>
        <taxon>Eukaryota</taxon>
        <taxon>Fungi</taxon>
        <taxon>Dikarya</taxon>
        <taxon>Basidiomycota</taxon>
        <taxon>Agaricomycotina</taxon>
        <taxon>Agaricomycetes</taxon>
        <taxon>Polyporales</taxon>
        <taxon>Cerrenaceae</taxon>
        <taxon>Somion</taxon>
    </lineage>
</organism>
<accession>A0ABP1DKH9</accession>
<dbReference type="Proteomes" id="UP001497453">
    <property type="component" value="Chromosome 5"/>
</dbReference>